<sequence>MRFTKNNDVLGTSNRGNPTEAGLCTLCRADCSGKCETWLSSLVGRKLLYPRSFGIVTAGANNTTHVGTSYNSLRIQGYAYGAHGLVGEMTHDADDCIFPNVSLETEFGKEVKTKVRMPLMTGALGSTFVAQKYWDSFAIGGALVGIPVVIGENVVGVDRNSEIAPGDVRKGKIKSAPELERRIDGYLRYYDGYGGIIVQLNVEDTRNGVAEFVADKYGDKCIIELKWGQGAKDIGGEIQVRSLDYALFLKERGYVVDPDPSSPEVQQAFENGSIKSFARHSRLGATHMDTVDQVRRDFMGSVEYLRSIGFKRITLKTGAYGMEELAMAIKFATDAKLDLLTIDGSGGGTGMSPWNMMQSWGVPSIILHAKAYEYASLLAAKGHDVVDMSFAGGFALEDHIFKALSMGAPFTKMICMGRAIMVPGFVGANIEGALFPEKRGALNGHWPELPRSVQRIGNSAKEIFASYFDVEKKVGKDEMKNIPYGAIAFYTLADKLACGLQQLMAGARKFELNQIARNDIFSGNRETARETGIPHCADVNDESAKKILNS</sequence>
<dbReference type="Proteomes" id="UP000288096">
    <property type="component" value="Unassembled WGS sequence"/>
</dbReference>
<comment type="similarity">
    <text evidence="1">Belongs to the glutamate synthase family.</text>
</comment>
<comment type="caution">
    <text evidence="3">The sequence shown here is derived from an EMBL/GenBank/DDBJ whole genome shotgun (WGS) entry which is preliminary data.</text>
</comment>
<name>A0A401FUZ8_9BACT</name>
<accession>A0A401FUZ8</accession>
<dbReference type="GO" id="GO:0006537">
    <property type="term" value="P:glutamate biosynthetic process"/>
    <property type="evidence" value="ECO:0007669"/>
    <property type="project" value="InterPro"/>
</dbReference>
<dbReference type="SUPFAM" id="SSF51395">
    <property type="entry name" value="FMN-linked oxidoreductases"/>
    <property type="match status" value="1"/>
</dbReference>
<dbReference type="Pfam" id="PF01645">
    <property type="entry name" value="Glu_synthase"/>
    <property type="match status" value="1"/>
</dbReference>
<dbReference type="EMBL" id="BEXT01000001">
    <property type="protein sequence ID" value="GBC60802.1"/>
    <property type="molecule type" value="Genomic_DNA"/>
</dbReference>
<dbReference type="AlphaFoldDB" id="A0A401FUZ8"/>
<organism evidence="3 4">
    <name type="scientific">Desulfonema ishimotonii</name>
    <dbReference type="NCBI Taxonomy" id="45657"/>
    <lineage>
        <taxon>Bacteria</taxon>
        <taxon>Pseudomonadati</taxon>
        <taxon>Thermodesulfobacteriota</taxon>
        <taxon>Desulfobacteria</taxon>
        <taxon>Desulfobacterales</taxon>
        <taxon>Desulfococcaceae</taxon>
        <taxon>Desulfonema</taxon>
    </lineage>
</organism>
<feature type="domain" description="Glutamate synthase" evidence="2">
    <location>
        <begin position="286"/>
        <end position="412"/>
    </location>
</feature>
<reference evidence="4" key="1">
    <citation type="submission" date="2017-11" db="EMBL/GenBank/DDBJ databases">
        <authorList>
            <person name="Watanabe M."/>
            <person name="Kojima H."/>
        </authorList>
    </citation>
    <scope>NUCLEOTIDE SEQUENCE [LARGE SCALE GENOMIC DNA]</scope>
    <source>
        <strain evidence="4">Tokyo 01</strain>
    </source>
</reference>
<protein>
    <submittedName>
        <fullName evidence="3">Glutamate synthase</fullName>
    </submittedName>
</protein>
<dbReference type="RefSeq" id="WP_124328171.1">
    <property type="nucleotide sequence ID" value="NZ_BEXT01000001.1"/>
</dbReference>
<gene>
    <name evidence="3" type="ORF">DENIS_1761</name>
</gene>
<evidence type="ECO:0000313" key="4">
    <source>
        <dbReference type="Proteomes" id="UP000288096"/>
    </source>
</evidence>
<evidence type="ECO:0000256" key="1">
    <source>
        <dbReference type="ARBA" id="ARBA00009716"/>
    </source>
</evidence>
<dbReference type="GO" id="GO:0015930">
    <property type="term" value="F:glutamate synthase activity"/>
    <property type="evidence" value="ECO:0007669"/>
    <property type="project" value="InterPro"/>
</dbReference>
<evidence type="ECO:0000313" key="3">
    <source>
        <dbReference type="EMBL" id="GBC60802.1"/>
    </source>
</evidence>
<keyword evidence="4" id="KW-1185">Reference proteome</keyword>
<proteinExistence type="inferred from homology"/>
<dbReference type="OrthoDB" id="9758182at2"/>
<reference evidence="4" key="2">
    <citation type="submission" date="2019-01" db="EMBL/GenBank/DDBJ databases">
        <title>Genome sequence of Desulfonema ishimotonii strain Tokyo 01.</title>
        <authorList>
            <person name="Fukui M."/>
        </authorList>
    </citation>
    <scope>NUCLEOTIDE SEQUENCE [LARGE SCALE GENOMIC DNA]</scope>
    <source>
        <strain evidence="4">Tokyo 01</strain>
    </source>
</reference>
<dbReference type="InterPro" id="IPR002932">
    <property type="entry name" value="Glu_synthdom"/>
</dbReference>
<dbReference type="InterPro" id="IPR013785">
    <property type="entry name" value="Aldolase_TIM"/>
</dbReference>
<evidence type="ECO:0000259" key="2">
    <source>
        <dbReference type="Pfam" id="PF01645"/>
    </source>
</evidence>
<dbReference type="Gene3D" id="3.20.20.70">
    <property type="entry name" value="Aldolase class I"/>
    <property type="match status" value="1"/>
</dbReference>